<evidence type="ECO:0000256" key="2">
    <source>
        <dbReference type="SAM" id="MobiDB-lite"/>
    </source>
</evidence>
<dbReference type="PROSITE" id="PS50006">
    <property type="entry name" value="FHA_DOMAIN"/>
    <property type="match status" value="2"/>
</dbReference>
<protein>
    <submittedName>
        <fullName evidence="5">FHA domain-containing protein</fullName>
    </submittedName>
</protein>
<reference evidence="5" key="2">
    <citation type="journal article" date="2021" name="Microbiome">
        <title>Successional dynamics and alternative stable states in a saline activated sludge microbial community over 9 years.</title>
        <authorList>
            <person name="Wang Y."/>
            <person name="Ye J."/>
            <person name="Ju F."/>
            <person name="Liu L."/>
            <person name="Boyd J.A."/>
            <person name="Deng Y."/>
            <person name="Parks D.H."/>
            <person name="Jiang X."/>
            <person name="Yin X."/>
            <person name="Woodcroft B.J."/>
            <person name="Tyson G.W."/>
            <person name="Hugenholtz P."/>
            <person name="Polz M.F."/>
            <person name="Zhang T."/>
        </authorList>
    </citation>
    <scope>NUCLEOTIDE SEQUENCE</scope>
    <source>
        <strain evidence="5">HKST-UBA01</strain>
    </source>
</reference>
<comment type="caution">
    <text evidence="5">The sequence shown here is derived from an EMBL/GenBank/DDBJ whole genome shotgun (WGS) entry which is preliminary data.</text>
</comment>
<dbReference type="Pfam" id="PF00498">
    <property type="entry name" value="FHA"/>
    <property type="match status" value="2"/>
</dbReference>
<feature type="domain" description="FHA" evidence="4">
    <location>
        <begin position="30"/>
        <end position="78"/>
    </location>
</feature>
<feature type="domain" description="FHA" evidence="4">
    <location>
        <begin position="154"/>
        <end position="204"/>
    </location>
</feature>
<dbReference type="AlphaFoldDB" id="A0A956LY53"/>
<dbReference type="Gene3D" id="2.60.200.20">
    <property type="match status" value="2"/>
</dbReference>
<dbReference type="InterPro" id="IPR000253">
    <property type="entry name" value="FHA_dom"/>
</dbReference>
<reference evidence="5" key="1">
    <citation type="submission" date="2020-04" db="EMBL/GenBank/DDBJ databases">
        <authorList>
            <person name="Zhang T."/>
        </authorList>
    </citation>
    <scope>NUCLEOTIDE SEQUENCE</scope>
    <source>
        <strain evidence="5">HKST-UBA01</strain>
    </source>
</reference>
<organism evidence="5 6">
    <name type="scientific">Eiseniibacteriota bacterium</name>
    <dbReference type="NCBI Taxonomy" id="2212470"/>
    <lineage>
        <taxon>Bacteria</taxon>
        <taxon>Candidatus Eiseniibacteriota</taxon>
    </lineage>
</organism>
<gene>
    <name evidence="5" type="ORF">KC729_03675</name>
</gene>
<name>A0A956LY53_UNCEI</name>
<dbReference type="SUPFAM" id="SSF49879">
    <property type="entry name" value="SMAD/FHA domain"/>
    <property type="match status" value="2"/>
</dbReference>
<dbReference type="InterPro" id="IPR050923">
    <property type="entry name" value="Cell_Proc_Reg/RNA_Proc"/>
</dbReference>
<sequence length="390" mass="40819">MIGTRIRIEVLDTETQTSQDYELEPGPEPIQIGRDRGSDVILGSPSASRRHCEIQSREDGWFVRDLSTLGTTCNGAPVSKDEATPIRNGDLLECANFQLRITITQVTDPTLKPDPHAIRRLFSEIEETPPSPRLWLFADATVEAHELPEDGSVLTIGRGTECNIRLADPHRVVSAVHARVERNWAGVFLYDASRNGIYVNGTKVEERHVLADGDRITVAVAEENLDRPLLVFSGAGVTDPPPGPGAGPDRAQRGDPESTAAVASDVAPSSEAIRGGAAGRDPASASASPPVAGHRDLPRDPVSVDAGGAGSAGGAENVNQAADTDQGADPSGGARHGENMGASPTPSAASKGPGGLVAQLKSNLLIVLVLVVSGLALLTVLIWGIVLLRG</sequence>
<keyword evidence="3" id="KW-1133">Transmembrane helix</keyword>
<dbReference type="GO" id="GO:0003723">
    <property type="term" value="F:RNA binding"/>
    <property type="evidence" value="ECO:0007669"/>
    <property type="project" value="UniProtKB-KW"/>
</dbReference>
<dbReference type="CDD" id="cd00060">
    <property type="entry name" value="FHA"/>
    <property type="match status" value="2"/>
</dbReference>
<proteinExistence type="predicted"/>
<evidence type="ECO:0000313" key="6">
    <source>
        <dbReference type="Proteomes" id="UP000697710"/>
    </source>
</evidence>
<dbReference type="EMBL" id="JAGQHR010000063">
    <property type="protein sequence ID" value="MCA9726757.1"/>
    <property type="molecule type" value="Genomic_DNA"/>
</dbReference>
<evidence type="ECO:0000256" key="1">
    <source>
        <dbReference type="PROSITE-ProRule" id="PRU00182"/>
    </source>
</evidence>
<keyword evidence="3" id="KW-0812">Transmembrane</keyword>
<dbReference type="InterPro" id="IPR008984">
    <property type="entry name" value="SMAD_FHA_dom_sf"/>
</dbReference>
<dbReference type="PROSITE" id="PS50889">
    <property type="entry name" value="S4"/>
    <property type="match status" value="1"/>
</dbReference>
<feature type="region of interest" description="Disordered" evidence="2">
    <location>
        <begin position="232"/>
        <end position="353"/>
    </location>
</feature>
<dbReference type="Proteomes" id="UP000697710">
    <property type="component" value="Unassembled WGS sequence"/>
</dbReference>
<evidence type="ECO:0000313" key="5">
    <source>
        <dbReference type="EMBL" id="MCA9726757.1"/>
    </source>
</evidence>
<feature type="transmembrane region" description="Helical" evidence="3">
    <location>
        <begin position="364"/>
        <end position="388"/>
    </location>
</feature>
<keyword evidence="1" id="KW-0694">RNA-binding</keyword>
<evidence type="ECO:0000259" key="4">
    <source>
        <dbReference type="PROSITE" id="PS50006"/>
    </source>
</evidence>
<dbReference type="PANTHER" id="PTHR23308">
    <property type="entry name" value="NUCLEAR INHIBITOR OF PROTEIN PHOSPHATASE-1"/>
    <property type="match status" value="1"/>
</dbReference>
<accession>A0A956LY53</accession>
<evidence type="ECO:0000256" key="3">
    <source>
        <dbReference type="SAM" id="Phobius"/>
    </source>
</evidence>
<dbReference type="SMART" id="SM00240">
    <property type="entry name" value="FHA"/>
    <property type="match status" value="2"/>
</dbReference>
<feature type="compositionally biased region" description="Low complexity" evidence="2">
    <location>
        <begin position="279"/>
        <end position="292"/>
    </location>
</feature>
<keyword evidence="3" id="KW-0472">Membrane</keyword>